<dbReference type="Gene3D" id="3.30.240.20">
    <property type="entry name" value="bsu07140 like domains"/>
    <property type="match status" value="2"/>
</dbReference>
<feature type="transmembrane region" description="Helical" evidence="7">
    <location>
        <begin position="7"/>
        <end position="29"/>
    </location>
</feature>
<gene>
    <name evidence="9" type="ORF">GCM10010885_15320</name>
</gene>
<reference evidence="9" key="2">
    <citation type="submission" date="2020-09" db="EMBL/GenBank/DDBJ databases">
        <authorList>
            <person name="Sun Q."/>
            <person name="Ohkuma M."/>
        </authorList>
    </citation>
    <scope>NUCLEOTIDE SEQUENCE</scope>
    <source>
        <strain evidence="9">JCM 18487</strain>
    </source>
</reference>
<dbReference type="Pfam" id="PF04239">
    <property type="entry name" value="DUF421"/>
    <property type="match status" value="1"/>
</dbReference>
<dbReference type="Proteomes" id="UP000637695">
    <property type="component" value="Unassembled WGS sequence"/>
</dbReference>
<sequence length="287" mass="31645">MTHTGEWYVHIIDVVLRSVLIFAAMLLASRVIGQKFMVLAAGVLVVIAGVVAMDTRLPLTNGIAALVTWGVLAAIASFAALKSGAFRNLVVGQPTTVIQQGEVLEQNLRKARLTTNELVSLLREKGVFKLSDVEFAVLEPDGQLSVMKKTSQQPLTPALTGLQVEEEHDPRVVIIDGHVIDQNLEELGYSPGWLLGELRKQGASDFADVFLAQVDAKGNVYVDLYNDTVKPPQVKARPLLEATLKKLQADFETFALETRDPDVKRMYEQEAQLLKTVLERTAPYLRE</sequence>
<dbReference type="RefSeq" id="WP_188882207.1">
    <property type="nucleotide sequence ID" value="NZ_BMOY01000021.1"/>
</dbReference>
<reference evidence="9" key="1">
    <citation type="journal article" date="2014" name="Int. J. Syst. Evol. Microbiol.">
        <title>Complete genome sequence of Corynebacterium casei LMG S-19264T (=DSM 44701T), isolated from a smear-ripened cheese.</title>
        <authorList>
            <consortium name="US DOE Joint Genome Institute (JGI-PGF)"/>
            <person name="Walter F."/>
            <person name="Albersmeier A."/>
            <person name="Kalinowski J."/>
            <person name="Ruckert C."/>
        </authorList>
    </citation>
    <scope>NUCLEOTIDE SEQUENCE</scope>
    <source>
        <strain evidence="9">JCM 18487</strain>
    </source>
</reference>
<evidence type="ECO:0000256" key="3">
    <source>
        <dbReference type="ARBA" id="ARBA00022475"/>
    </source>
</evidence>
<evidence type="ECO:0000256" key="2">
    <source>
        <dbReference type="ARBA" id="ARBA00006448"/>
    </source>
</evidence>
<feature type="transmembrane region" description="Helical" evidence="7">
    <location>
        <begin position="36"/>
        <end position="53"/>
    </location>
</feature>
<comment type="subcellular location">
    <subcellularLocation>
        <location evidence="1">Cell membrane</location>
        <topology evidence="1">Multi-pass membrane protein</topology>
    </subcellularLocation>
</comment>
<dbReference type="PANTHER" id="PTHR34582:SF7">
    <property type="entry name" value="UPF0702 TRANSMEMBRANE PROTEIN YDFS"/>
    <property type="match status" value="1"/>
</dbReference>
<organism evidence="9 10">
    <name type="scientific">Alicyclobacillus cellulosilyticus</name>
    <dbReference type="NCBI Taxonomy" id="1003997"/>
    <lineage>
        <taxon>Bacteria</taxon>
        <taxon>Bacillati</taxon>
        <taxon>Bacillota</taxon>
        <taxon>Bacilli</taxon>
        <taxon>Bacillales</taxon>
        <taxon>Alicyclobacillaceae</taxon>
        <taxon>Alicyclobacillus</taxon>
    </lineage>
</organism>
<evidence type="ECO:0000256" key="4">
    <source>
        <dbReference type="ARBA" id="ARBA00022692"/>
    </source>
</evidence>
<dbReference type="AlphaFoldDB" id="A0A917KBC3"/>
<evidence type="ECO:0000313" key="9">
    <source>
        <dbReference type="EMBL" id="GGJ07074.1"/>
    </source>
</evidence>
<evidence type="ECO:0000259" key="8">
    <source>
        <dbReference type="Pfam" id="PF04239"/>
    </source>
</evidence>
<evidence type="ECO:0000256" key="1">
    <source>
        <dbReference type="ARBA" id="ARBA00004651"/>
    </source>
</evidence>
<dbReference type="InterPro" id="IPR012452">
    <property type="entry name" value="DUF1657"/>
</dbReference>
<keyword evidence="10" id="KW-1185">Reference proteome</keyword>
<comment type="caution">
    <text evidence="9">The sequence shown here is derived from an EMBL/GenBank/DDBJ whole genome shotgun (WGS) entry which is preliminary data.</text>
</comment>
<comment type="similarity">
    <text evidence="2">Belongs to the UPF0702 family.</text>
</comment>
<evidence type="ECO:0000313" key="10">
    <source>
        <dbReference type="Proteomes" id="UP000637695"/>
    </source>
</evidence>
<evidence type="ECO:0000256" key="7">
    <source>
        <dbReference type="SAM" id="Phobius"/>
    </source>
</evidence>
<proteinExistence type="inferred from homology"/>
<evidence type="ECO:0000256" key="5">
    <source>
        <dbReference type="ARBA" id="ARBA00022989"/>
    </source>
</evidence>
<evidence type="ECO:0000256" key="6">
    <source>
        <dbReference type="ARBA" id="ARBA00023136"/>
    </source>
</evidence>
<dbReference type="GO" id="GO:0005886">
    <property type="term" value="C:plasma membrane"/>
    <property type="evidence" value="ECO:0007669"/>
    <property type="project" value="UniProtKB-SubCell"/>
</dbReference>
<dbReference type="InterPro" id="IPR007353">
    <property type="entry name" value="DUF421"/>
</dbReference>
<feature type="transmembrane region" description="Helical" evidence="7">
    <location>
        <begin position="59"/>
        <end position="81"/>
    </location>
</feature>
<dbReference type="PANTHER" id="PTHR34582">
    <property type="entry name" value="UPF0702 TRANSMEMBRANE PROTEIN YCAP"/>
    <property type="match status" value="1"/>
</dbReference>
<keyword evidence="5 7" id="KW-1133">Transmembrane helix</keyword>
<protein>
    <recommendedName>
        <fullName evidence="8">YetF C-terminal domain-containing protein</fullName>
    </recommendedName>
</protein>
<keyword evidence="3" id="KW-1003">Cell membrane</keyword>
<dbReference type="InterPro" id="IPR023090">
    <property type="entry name" value="UPF0702_alpha/beta_dom_sf"/>
</dbReference>
<dbReference type="Pfam" id="PF07870">
    <property type="entry name" value="DUF1657"/>
    <property type="match status" value="1"/>
</dbReference>
<keyword evidence="6 7" id="KW-0472">Membrane</keyword>
<accession>A0A917KBC3</accession>
<dbReference type="EMBL" id="BMOY01000021">
    <property type="protein sequence ID" value="GGJ07074.1"/>
    <property type="molecule type" value="Genomic_DNA"/>
</dbReference>
<feature type="domain" description="YetF C-terminal" evidence="8">
    <location>
        <begin position="82"/>
        <end position="215"/>
    </location>
</feature>
<keyword evidence="4 7" id="KW-0812">Transmembrane</keyword>
<name>A0A917KBC3_9BACL</name>